<reference evidence="2 3" key="1">
    <citation type="journal article" date="2020" name="Arch. Microbiol.">
        <title>Bradyrhizobium campsiandrae sp. nov., a nitrogen-fixing bacterial strain isolated from a native leguminous tree from the Amazon adapted to flooded conditions.</title>
        <authorList>
            <person name="Cabral Michel D."/>
            <person name="Martins da Costa E."/>
            <person name="Azarias Guimaraes A."/>
            <person name="Soares de Carvalho T."/>
            <person name="Santos de Castro Caputo P."/>
            <person name="Willems A."/>
            <person name="de Souza Moreira F.M."/>
        </authorList>
    </citation>
    <scope>NUCLEOTIDE SEQUENCE [LARGE SCALE GENOMIC DNA]</scope>
    <source>
        <strain evidence="3">INPA 384B</strain>
    </source>
</reference>
<protein>
    <submittedName>
        <fullName evidence="2">CHAT domain-containing protein</fullName>
    </submittedName>
</protein>
<evidence type="ECO:0000313" key="3">
    <source>
        <dbReference type="Proteomes" id="UP000639516"/>
    </source>
</evidence>
<comment type="caution">
    <text evidence="2">The sequence shown here is derived from an EMBL/GenBank/DDBJ whole genome shotgun (WGS) entry which is preliminary data.</text>
</comment>
<evidence type="ECO:0000313" key="2">
    <source>
        <dbReference type="EMBL" id="MBC9983313.1"/>
    </source>
</evidence>
<organism evidence="2 3">
    <name type="scientific">Bradyrhizobium campsiandrae</name>
    <dbReference type="NCBI Taxonomy" id="1729892"/>
    <lineage>
        <taxon>Bacteria</taxon>
        <taxon>Pseudomonadati</taxon>
        <taxon>Pseudomonadota</taxon>
        <taxon>Alphaproteobacteria</taxon>
        <taxon>Hyphomicrobiales</taxon>
        <taxon>Nitrobacteraceae</taxon>
        <taxon>Bradyrhizobium</taxon>
    </lineage>
</organism>
<dbReference type="RefSeq" id="WP_188100482.1">
    <property type="nucleotide sequence ID" value="NZ_JAANIH010000017.1"/>
</dbReference>
<keyword evidence="3" id="KW-1185">Reference proteome</keyword>
<proteinExistence type="predicted"/>
<feature type="domain" description="CHAT" evidence="1">
    <location>
        <begin position="21"/>
        <end position="191"/>
    </location>
</feature>
<dbReference type="Pfam" id="PF12770">
    <property type="entry name" value="CHAT"/>
    <property type="match status" value="1"/>
</dbReference>
<dbReference type="EMBL" id="JAATTO010000066">
    <property type="protein sequence ID" value="MBC9983313.1"/>
    <property type="molecule type" value="Genomic_DNA"/>
</dbReference>
<dbReference type="InterPro" id="IPR024983">
    <property type="entry name" value="CHAT_dom"/>
</dbReference>
<dbReference type="Proteomes" id="UP000639516">
    <property type="component" value="Unassembled WGS sequence"/>
</dbReference>
<gene>
    <name evidence="2" type="ORF">HA482_34530</name>
</gene>
<name>A0ABR7UHE7_9BRAD</name>
<accession>A0ABR7UHE7</accession>
<sequence>MFVEKVVAPPRATGQGPTPPKLKVLFLSANPSGTASLDLSEEAREIQEKISKSAHRDSIEFITALAARPDDLLQALNQHRPHVVHFSGHGNSTEELKFLDKHGEPKLVSKRALVQLFRTLKRNIRLVVLNACSTLGQAEAITGPGPIECAIGMTRDIGDHAAIVFASSFYRAIGFGESIEQAYEQGKAALLLEGIEEADTPVLLCKKGVTPAKIMLIDPEDRKLL</sequence>
<evidence type="ECO:0000259" key="1">
    <source>
        <dbReference type="Pfam" id="PF12770"/>
    </source>
</evidence>